<evidence type="ECO:0000313" key="4">
    <source>
        <dbReference type="Proteomes" id="UP000789405"/>
    </source>
</evidence>
<feature type="compositionally biased region" description="Basic and acidic residues" evidence="1">
    <location>
        <begin position="89"/>
        <end position="111"/>
    </location>
</feature>
<keyword evidence="2" id="KW-0472">Membrane</keyword>
<evidence type="ECO:0000256" key="1">
    <source>
        <dbReference type="SAM" id="MobiDB-lite"/>
    </source>
</evidence>
<sequence>MSASTSQSEHIVEIENKEKEHEIKNYESVIEEHCPDGTEKYFAISPEDDFLVEFKIVDLDSWDSSDSSDSPEFELKMYDIINLKNEDGLTSEKDLKPENDSKSEKDLKPENEPNLGDEQELSYRKFSRIHTTKLPFTETQISLIKNVPKPIVRWSVAVSDKSSNSPKFRLLAISCISIKDMEYYKEHYKKIGPKEIQNIQNNGFTFVFIINNDCTISNPDDKELLIKCGGIVKLFYEKDYIADQDADGHFLILLILSGIYKYHVKNKSTYNIQKLKYPKRIYNRIIANVTHFFDSEFSCKGVYYRICKYIHACMNKHYFLVDTLKEDIKYLELYDLKTNQLVNIFQRQILGNSNMWEYPSYFAISNNGKLLAYLSFPIRGITIYSIECGLEIAELANILDTSIFKTADHNDLMFLYFFHNDEKLLIYFSEYGYSSSYEPLSSSSVWAVWDIFSSLRSSVKLTRQKFILNIPSMFSRVEKSNSCIVVYQNNNTHDKLFIYDELVVDKYFKLRESDKQDWITRDFEDLNEKSELELDKLDKLYEPWLPIASDGIRSPKEDDIQYSFYLDKKKERLLIIGNHTVQVWYRGTLKFIHSPSPFFDVPDFSDINFNWNPKKIKVIGIEYCSEKFKFNIQIEDNEGIKQIKMEDEDDIMNVAIYACYTLEYFSVYKKKLHPTEWRLLDIRFDLMSTLIKAGERELVYYILFFGEPIHIPHFPWSGEKNKSTTIRTALSDNTMLACFLEYYSNNAVHNIGWMNTVVDIIPELFKSNEGNEIKEKHHSNNAVRNVELFKITENSKNEKENYKYYAQKLFYSHCFCDKEFDLLSFEILEVSPKSNDLLKVYIPITQFIPQNSELDLQEIEYENNHLLLNVYIKKGKLTKFLEILFSPSRYLSPGEVDHSPFIKFIETGERDILYENPSMGAVINWMWYSSKFYWPKTLYIFALFLLLGYSSSLGLNQASEELDNPFSNIIYAILAVYDWSSISFDTWNFWPLTIISVIGSFIFVIILQNVIISFMSEAFSNAVEDSKRGVYRYQIDLIRDFAHLEKSLEFNNLDSKFKDKIIAKYICFYDNPRITNSWKETSEQVKSKPYPKMQTLRAKIAQLYFLRQKKWKNVRHKYAKIVQFSWIPFNEFKNPTKIAKGGFSTIFSASWFRGRTQLDVALKLIHNSSAYPKMFINEWIDSIEIAKQFLDADEIMQK</sequence>
<keyword evidence="2" id="KW-0812">Transmembrane</keyword>
<dbReference type="AlphaFoldDB" id="A0A9N8WQC9"/>
<comment type="caution">
    <text evidence="3">The sequence shown here is derived from an EMBL/GenBank/DDBJ whole genome shotgun (WGS) entry which is preliminary data.</text>
</comment>
<dbReference type="EMBL" id="CAJVPY010000839">
    <property type="protein sequence ID" value="CAG8494550.1"/>
    <property type="molecule type" value="Genomic_DNA"/>
</dbReference>
<feature type="transmembrane region" description="Helical" evidence="2">
    <location>
        <begin position="990"/>
        <end position="1012"/>
    </location>
</feature>
<evidence type="ECO:0000313" key="3">
    <source>
        <dbReference type="EMBL" id="CAG8494550.1"/>
    </source>
</evidence>
<dbReference type="Proteomes" id="UP000789405">
    <property type="component" value="Unassembled WGS sequence"/>
</dbReference>
<protein>
    <submittedName>
        <fullName evidence="3">8250_t:CDS:1</fullName>
    </submittedName>
</protein>
<evidence type="ECO:0000256" key="2">
    <source>
        <dbReference type="SAM" id="Phobius"/>
    </source>
</evidence>
<reference evidence="3" key="1">
    <citation type="submission" date="2021-06" db="EMBL/GenBank/DDBJ databases">
        <authorList>
            <person name="Kallberg Y."/>
            <person name="Tangrot J."/>
            <person name="Rosling A."/>
        </authorList>
    </citation>
    <scope>NUCLEOTIDE SEQUENCE</scope>
    <source>
        <strain evidence="3">MA453B</strain>
    </source>
</reference>
<dbReference type="OrthoDB" id="2428593at2759"/>
<gene>
    <name evidence="3" type="ORF">DERYTH_LOCUS2584</name>
</gene>
<keyword evidence="2" id="KW-1133">Transmembrane helix</keyword>
<proteinExistence type="predicted"/>
<feature type="region of interest" description="Disordered" evidence="1">
    <location>
        <begin position="89"/>
        <end position="119"/>
    </location>
</feature>
<organism evidence="3 4">
    <name type="scientific">Dentiscutata erythropus</name>
    <dbReference type="NCBI Taxonomy" id="1348616"/>
    <lineage>
        <taxon>Eukaryota</taxon>
        <taxon>Fungi</taxon>
        <taxon>Fungi incertae sedis</taxon>
        <taxon>Mucoromycota</taxon>
        <taxon>Glomeromycotina</taxon>
        <taxon>Glomeromycetes</taxon>
        <taxon>Diversisporales</taxon>
        <taxon>Gigasporaceae</taxon>
        <taxon>Dentiscutata</taxon>
    </lineage>
</organism>
<accession>A0A9N8WQC9</accession>
<name>A0A9N8WQC9_9GLOM</name>
<keyword evidence="4" id="KW-1185">Reference proteome</keyword>